<sequence length="313" mass="35642">MEVIKLHYPKVELSQSLEPCAVALGFFDGLHLGHQKVIQSMIDIAERQGLKKGVVTFDPHPSVVLDPTRKRTSYITPIEVKLKMLEEMGVDYAFVIQFSSGFRSISPEDFVEDYLIDIQVKSVVTGFDFTYGKYGEGNVDTLNEYSEFDTTVIERMDIDGEKISTTQILQDLKERRLDVANVALGRPFELEGLVVQGEKMGRTIGFPTANIELKYRYQTPANGVYVVKLKLNAHDKILNGVCNVGIKPTIEREKHTKTIEVHLLDFDKDIYGEEVTVYFLEYLRDEQKFDGLDALKAKINDDVLRARELLEDH</sequence>
<dbReference type="NCBIfam" id="NF004160">
    <property type="entry name" value="PRK05627.1-3"/>
    <property type="match status" value="1"/>
</dbReference>
<evidence type="ECO:0000313" key="17">
    <source>
        <dbReference type="EMBL" id="SEV81929.1"/>
    </source>
</evidence>
<dbReference type="GO" id="GO:0006747">
    <property type="term" value="P:FAD biosynthetic process"/>
    <property type="evidence" value="ECO:0007669"/>
    <property type="project" value="UniProtKB-UniRule"/>
</dbReference>
<evidence type="ECO:0000256" key="4">
    <source>
        <dbReference type="ARBA" id="ARBA00022630"/>
    </source>
</evidence>
<dbReference type="InterPro" id="IPR023465">
    <property type="entry name" value="Riboflavin_kinase_dom_sf"/>
</dbReference>
<evidence type="ECO:0000256" key="14">
    <source>
        <dbReference type="ARBA" id="ARBA00049494"/>
    </source>
</evidence>
<dbReference type="InterPro" id="IPR023468">
    <property type="entry name" value="Riboflavin_kinase"/>
</dbReference>
<dbReference type="PANTHER" id="PTHR22749">
    <property type="entry name" value="RIBOFLAVIN KINASE/FMN ADENYLYLTRANSFERASE"/>
    <property type="match status" value="1"/>
</dbReference>
<keyword evidence="10 15" id="KW-0274">FAD</keyword>
<evidence type="ECO:0000256" key="9">
    <source>
        <dbReference type="ARBA" id="ARBA00022777"/>
    </source>
</evidence>
<dbReference type="GO" id="GO:0009231">
    <property type="term" value="P:riboflavin biosynthetic process"/>
    <property type="evidence" value="ECO:0007669"/>
    <property type="project" value="InterPro"/>
</dbReference>
<dbReference type="InterPro" id="IPR002606">
    <property type="entry name" value="Riboflavin_kinase_bac"/>
</dbReference>
<dbReference type="Proteomes" id="UP000243605">
    <property type="component" value="Unassembled WGS sequence"/>
</dbReference>
<dbReference type="EC" id="2.7.7.2" evidence="15"/>
<comment type="pathway">
    <text evidence="2 15">Cofactor biosynthesis; FAD biosynthesis; FAD from FMN: step 1/1.</text>
</comment>
<dbReference type="GO" id="GO:0008531">
    <property type="term" value="F:riboflavin kinase activity"/>
    <property type="evidence" value="ECO:0007669"/>
    <property type="project" value="UniProtKB-UniRule"/>
</dbReference>
<name>A0A662Z1Y2_9STAP</name>
<dbReference type="SMART" id="SM00904">
    <property type="entry name" value="Flavokinase"/>
    <property type="match status" value="1"/>
</dbReference>
<dbReference type="PIRSF" id="PIRSF004491">
    <property type="entry name" value="FAD_Synth"/>
    <property type="match status" value="1"/>
</dbReference>
<evidence type="ECO:0000313" key="18">
    <source>
        <dbReference type="Proteomes" id="UP000243605"/>
    </source>
</evidence>
<dbReference type="UniPathway" id="UPA00277">
    <property type="reaction ID" value="UER00407"/>
</dbReference>
<dbReference type="FunFam" id="2.40.30.30:FF:000003">
    <property type="entry name" value="Riboflavin biosynthesis protein"/>
    <property type="match status" value="1"/>
</dbReference>
<evidence type="ECO:0000256" key="11">
    <source>
        <dbReference type="ARBA" id="ARBA00022840"/>
    </source>
</evidence>
<evidence type="ECO:0000259" key="16">
    <source>
        <dbReference type="SMART" id="SM00904"/>
    </source>
</evidence>
<dbReference type="NCBIfam" id="TIGR00083">
    <property type="entry name" value="ribF"/>
    <property type="match status" value="1"/>
</dbReference>
<evidence type="ECO:0000256" key="6">
    <source>
        <dbReference type="ARBA" id="ARBA00022679"/>
    </source>
</evidence>
<keyword evidence="12" id="KW-0511">Multifunctional enzyme</keyword>
<dbReference type="RefSeq" id="WP_091472990.1">
    <property type="nucleotide sequence ID" value="NZ_FOIT01000001.1"/>
</dbReference>
<accession>A0A662Z1Y2</accession>
<feature type="domain" description="Riboflavin kinase" evidence="16">
    <location>
        <begin position="183"/>
        <end position="311"/>
    </location>
</feature>
<keyword evidence="18" id="KW-1185">Reference proteome</keyword>
<proteinExistence type="inferred from homology"/>
<evidence type="ECO:0000256" key="10">
    <source>
        <dbReference type="ARBA" id="ARBA00022827"/>
    </source>
</evidence>
<comment type="catalytic activity">
    <reaction evidence="14 15">
        <text>FMN + ATP + H(+) = FAD + diphosphate</text>
        <dbReference type="Rhea" id="RHEA:17237"/>
        <dbReference type="ChEBI" id="CHEBI:15378"/>
        <dbReference type="ChEBI" id="CHEBI:30616"/>
        <dbReference type="ChEBI" id="CHEBI:33019"/>
        <dbReference type="ChEBI" id="CHEBI:57692"/>
        <dbReference type="ChEBI" id="CHEBI:58210"/>
        <dbReference type="EC" id="2.7.7.2"/>
    </reaction>
</comment>
<comment type="function">
    <text evidence="1">Catalyzes the phosphorylation of riboflavin to FMN followed by the adenylation of FMN to FAD.</text>
</comment>
<keyword evidence="8 15" id="KW-0547">Nucleotide-binding</keyword>
<dbReference type="OrthoDB" id="9803667at2"/>
<keyword evidence="9 15" id="KW-0418">Kinase</keyword>
<evidence type="ECO:0000256" key="13">
    <source>
        <dbReference type="ARBA" id="ARBA00047880"/>
    </source>
</evidence>
<organism evidence="17 18">
    <name type="scientific">Aliicoccus persicus</name>
    <dbReference type="NCBI Taxonomy" id="930138"/>
    <lineage>
        <taxon>Bacteria</taxon>
        <taxon>Bacillati</taxon>
        <taxon>Bacillota</taxon>
        <taxon>Bacilli</taxon>
        <taxon>Bacillales</taxon>
        <taxon>Staphylococcaceae</taxon>
        <taxon>Aliicoccus</taxon>
    </lineage>
</organism>
<evidence type="ECO:0000256" key="7">
    <source>
        <dbReference type="ARBA" id="ARBA00022695"/>
    </source>
</evidence>
<keyword evidence="6 15" id="KW-0808">Transferase</keyword>
<dbReference type="SUPFAM" id="SSF52374">
    <property type="entry name" value="Nucleotidylyl transferase"/>
    <property type="match status" value="1"/>
</dbReference>
<dbReference type="InterPro" id="IPR014729">
    <property type="entry name" value="Rossmann-like_a/b/a_fold"/>
</dbReference>
<evidence type="ECO:0000256" key="5">
    <source>
        <dbReference type="ARBA" id="ARBA00022643"/>
    </source>
</evidence>
<dbReference type="GO" id="GO:0003919">
    <property type="term" value="F:FMN adenylyltransferase activity"/>
    <property type="evidence" value="ECO:0007669"/>
    <property type="project" value="UniProtKB-UniRule"/>
</dbReference>
<keyword evidence="11 15" id="KW-0067">ATP-binding</keyword>
<dbReference type="Gene3D" id="3.40.50.620">
    <property type="entry name" value="HUPs"/>
    <property type="match status" value="1"/>
</dbReference>
<comment type="pathway">
    <text evidence="3 15">Cofactor biosynthesis; FMN biosynthesis; FMN from riboflavin (ATP route): step 1/1.</text>
</comment>
<keyword evidence="4 15" id="KW-0285">Flavoprotein</keyword>
<protein>
    <recommendedName>
        <fullName evidence="15">Riboflavin biosynthesis protein</fullName>
    </recommendedName>
    <domain>
        <recommendedName>
            <fullName evidence="15">Riboflavin kinase</fullName>
            <ecNumber evidence="15">2.7.1.26</ecNumber>
        </recommendedName>
        <alternativeName>
            <fullName evidence="15">Flavokinase</fullName>
        </alternativeName>
    </domain>
    <domain>
        <recommendedName>
            <fullName evidence="15">FMN adenylyltransferase</fullName>
            <ecNumber evidence="15">2.7.7.2</ecNumber>
        </recommendedName>
        <alternativeName>
            <fullName evidence="15">FAD pyrophosphorylase</fullName>
        </alternativeName>
        <alternativeName>
            <fullName evidence="15">FAD synthase</fullName>
        </alternativeName>
    </domain>
</protein>
<dbReference type="CDD" id="cd02064">
    <property type="entry name" value="FAD_synthetase_N"/>
    <property type="match status" value="1"/>
</dbReference>
<evidence type="ECO:0000256" key="2">
    <source>
        <dbReference type="ARBA" id="ARBA00004726"/>
    </source>
</evidence>
<comment type="catalytic activity">
    <reaction evidence="13 15">
        <text>riboflavin + ATP = FMN + ADP + H(+)</text>
        <dbReference type="Rhea" id="RHEA:14357"/>
        <dbReference type="ChEBI" id="CHEBI:15378"/>
        <dbReference type="ChEBI" id="CHEBI:30616"/>
        <dbReference type="ChEBI" id="CHEBI:57986"/>
        <dbReference type="ChEBI" id="CHEBI:58210"/>
        <dbReference type="ChEBI" id="CHEBI:456216"/>
        <dbReference type="EC" id="2.7.1.26"/>
    </reaction>
</comment>
<dbReference type="EC" id="2.7.1.26" evidence="15"/>
<dbReference type="UniPathway" id="UPA00276">
    <property type="reaction ID" value="UER00406"/>
</dbReference>
<evidence type="ECO:0000256" key="15">
    <source>
        <dbReference type="PIRNR" id="PIRNR004491"/>
    </source>
</evidence>
<dbReference type="PANTHER" id="PTHR22749:SF6">
    <property type="entry name" value="RIBOFLAVIN KINASE"/>
    <property type="match status" value="1"/>
</dbReference>
<reference evidence="17 18" key="1">
    <citation type="submission" date="2016-10" db="EMBL/GenBank/DDBJ databases">
        <authorList>
            <person name="Varghese N."/>
            <person name="Submissions S."/>
        </authorList>
    </citation>
    <scope>NUCLEOTIDE SEQUENCE [LARGE SCALE GENOMIC DNA]</scope>
    <source>
        <strain evidence="17 18">IBRC-M10081</strain>
    </source>
</reference>
<dbReference type="NCBIfam" id="NF004162">
    <property type="entry name" value="PRK05627.1-5"/>
    <property type="match status" value="1"/>
</dbReference>
<evidence type="ECO:0000256" key="3">
    <source>
        <dbReference type="ARBA" id="ARBA00005201"/>
    </source>
</evidence>
<dbReference type="GO" id="GO:0005524">
    <property type="term" value="F:ATP binding"/>
    <property type="evidence" value="ECO:0007669"/>
    <property type="project" value="UniProtKB-UniRule"/>
</dbReference>
<dbReference type="EMBL" id="FOIT01000001">
    <property type="protein sequence ID" value="SEV81929.1"/>
    <property type="molecule type" value="Genomic_DNA"/>
</dbReference>
<keyword evidence="7 15" id="KW-0548">Nucleotidyltransferase</keyword>
<dbReference type="GO" id="GO:0009398">
    <property type="term" value="P:FMN biosynthetic process"/>
    <property type="evidence" value="ECO:0007669"/>
    <property type="project" value="UniProtKB-UniRule"/>
</dbReference>
<dbReference type="Gene3D" id="2.40.30.30">
    <property type="entry name" value="Riboflavin kinase-like"/>
    <property type="match status" value="1"/>
</dbReference>
<evidence type="ECO:0000256" key="8">
    <source>
        <dbReference type="ARBA" id="ARBA00022741"/>
    </source>
</evidence>
<dbReference type="InterPro" id="IPR015865">
    <property type="entry name" value="Riboflavin_kinase_bac/euk"/>
</dbReference>
<dbReference type="Pfam" id="PF06574">
    <property type="entry name" value="FAD_syn"/>
    <property type="match status" value="1"/>
</dbReference>
<dbReference type="FunFam" id="3.40.50.620:FF:000021">
    <property type="entry name" value="Riboflavin biosynthesis protein"/>
    <property type="match status" value="1"/>
</dbReference>
<keyword evidence="5 15" id="KW-0288">FMN</keyword>
<dbReference type="Pfam" id="PF01687">
    <property type="entry name" value="Flavokinase"/>
    <property type="match status" value="1"/>
</dbReference>
<dbReference type="InterPro" id="IPR015864">
    <property type="entry name" value="FAD_synthase"/>
</dbReference>
<dbReference type="SUPFAM" id="SSF82114">
    <property type="entry name" value="Riboflavin kinase-like"/>
    <property type="match status" value="1"/>
</dbReference>
<gene>
    <name evidence="17" type="ORF">SAMN05192557_0197</name>
</gene>
<dbReference type="AlphaFoldDB" id="A0A662Z1Y2"/>
<evidence type="ECO:0000256" key="12">
    <source>
        <dbReference type="ARBA" id="ARBA00023268"/>
    </source>
</evidence>
<evidence type="ECO:0000256" key="1">
    <source>
        <dbReference type="ARBA" id="ARBA00002121"/>
    </source>
</evidence>
<comment type="similarity">
    <text evidence="15">Belongs to the ribF family.</text>
</comment>